<name>A0AB36P0V7_9FLAO</name>
<gene>
    <name evidence="1" type="ORF">B0A72_12405</name>
    <name evidence="2" type="ORF">SAMN05444387_0827</name>
</gene>
<organism evidence="1 4">
    <name type="scientific">Flavobacterium pectinovorum</name>
    <dbReference type="NCBI Taxonomy" id="29533"/>
    <lineage>
        <taxon>Bacteria</taxon>
        <taxon>Pseudomonadati</taxon>
        <taxon>Bacteroidota</taxon>
        <taxon>Flavobacteriia</taxon>
        <taxon>Flavobacteriales</taxon>
        <taxon>Flavobacteriaceae</taxon>
        <taxon>Flavobacterium</taxon>
    </lineage>
</organism>
<accession>A0AB36P0V7</accession>
<evidence type="ECO:0000313" key="4">
    <source>
        <dbReference type="Proteomes" id="UP000198431"/>
    </source>
</evidence>
<keyword evidence="3" id="KW-1185">Reference proteome</keyword>
<sequence length="279" mass="31952">MKKLYLNTGEFNTIFNDLTDSFGGELTTNNNDYNLAIKSKWAKGKITGTHFEKEISYMHFDLTFHNEVSLSIESFQGAPIFFAYCEEGSLTHSFGANGEKKSLKKQQTGILNNTSTINSVLYFESFKRIQFSLIVMPLAVTLKEESFELISHLKKVFTSESGNYIYIGQQNPKITQKLKELHTIPQKGAVRSLLQRSIMSTILDLEIAQHSYNYATMIAPFMNLATKQFDELKRISNMNFSEVLFSIGLGRKSYFPRLIKERYNTLNKHYHQNSLAKTA</sequence>
<dbReference type="RefSeq" id="WP_073393814.1">
    <property type="nucleotide sequence ID" value="NZ_FRBX01000001.1"/>
</dbReference>
<reference evidence="2 3" key="2">
    <citation type="submission" date="2016-11" db="EMBL/GenBank/DDBJ databases">
        <authorList>
            <person name="Varghese N."/>
            <person name="Submissions S."/>
        </authorList>
    </citation>
    <scope>NUCLEOTIDE SEQUENCE [LARGE SCALE GENOMIC DNA]</scope>
    <source>
        <strain evidence="2 3">DSM 6368</strain>
    </source>
</reference>
<reference evidence="1 4" key="1">
    <citation type="submission" date="2016-11" db="EMBL/GenBank/DDBJ databases">
        <title>Whole genomes of Flavobacteriaceae.</title>
        <authorList>
            <person name="Stine C."/>
            <person name="Li C."/>
            <person name="Tadesse D."/>
        </authorList>
    </citation>
    <scope>NUCLEOTIDE SEQUENCE [LARGE SCALE GENOMIC DNA]</scope>
    <source>
        <strain evidence="1 4">ATCC 19366</strain>
    </source>
</reference>
<dbReference type="AlphaFoldDB" id="A0AB36P0V7"/>
<dbReference type="Proteomes" id="UP000184216">
    <property type="component" value="Unassembled WGS sequence"/>
</dbReference>
<evidence type="ECO:0000313" key="2">
    <source>
        <dbReference type="EMBL" id="SHL53149.1"/>
    </source>
</evidence>
<protein>
    <recommendedName>
        <fullName evidence="5">AraC family transcriptional regulator</fullName>
    </recommendedName>
</protein>
<dbReference type="EMBL" id="MUHB01000010">
    <property type="protein sequence ID" value="OXB04298.1"/>
    <property type="molecule type" value="Genomic_DNA"/>
</dbReference>
<evidence type="ECO:0008006" key="5">
    <source>
        <dbReference type="Google" id="ProtNLM"/>
    </source>
</evidence>
<evidence type="ECO:0000313" key="3">
    <source>
        <dbReference type="Proteomes" id="UP000184216"/>
    </source>
</evidence>
<comment type="caution">
    <text evidence="1">The sequence shown here is derived from an EMBL/GenBank/DDBJ whole genome shotgun (WGS) entry which is preliminary data.</text>
</comment>
<dbReference type="EMBL" id="FRBX01000001">
    <property type="protein sequence ID" value="SHL53149.1"/>
    <property type="molecule type" value="Genomic_DNA"/>
</dbReference>
<dbReference type="Proteomes" id="UP000198431">
    <property type="component" value="Unassembled WGS sequence"/>
</dbReference>
<evidence type="ECO:0000313" key="1">
    <source>
        <dbReference type="EMBL" id="OXB04298.1"/>
    </source>
</evidence>
<proteinExistence type="predicted"/>